<dbReference type="GeneID" id="80907114"/>
<dbReference type="PANTHER" id="PTHR10622">
    <property type="entry name" value="HET DOMAIN-CONTAINING PROTEIN"/>
    <property type="match status" value="1"/>
</dbReference>
<evidence type="ECO:0000259" key="1">
    <source>
        <dbReference type="Pfam" id="PF26640"/>
    </source>
</evidence>
<feature type="domain" description="DUF8212" evidence="1">
    <location>
        <begin position="62"/>
        <end position="217"/>
    </location>
</feature>
<dbReference type="Proteomes" id="UP001140513">
    <property type="component" value="Unassembled WGS sequence"/>
</dbReference>
<evidence type="ECO:0000313" key="2">
    <source>
        <dbReference type="EMBL" id="KAJ4355566.1"/>
    </source>
</evidence>
<dbReference type="Pfam" id="PF26640">
    <property type="entry name" value="DUF8212"/>
    <property type="match status" value="1"/>
</dbReference>
<protein>
    <recommendedName>
        <fullName evidence="1">DUF8212 domain-containing protein</fullName>
    </recommendedName>
</protein>
<dbReference type="AlphaFoldDB" id="A0A9W8XQ88"/>
<reference evidence="2" key="1">
    <citation type="submission" date="2022-10" db="EMBL/GenBank/DDBJ databases">
        <title>Tapping the CABI collections for fungal endophytes: first genome assemblies for Collariella, Neodidymelliopsis, Ascochyta clinopodiicola, Didymella pomorum, Didymosphaeria variabile, Neocosmospora piperis and Neocucurbitaria cava.</title>
        <authorList>
            <person name="Hill R."/>
        </authorList>
    </citation>
    <scope>NUCLEOTIDE SEQUENCE</scope>
    <source>
        <strain evidence="2">IMI 356815</strain>
    </source>
</reference>
<proteinExistence type="predicted"/>
<evidence type="ECO:0000313" key="3">
    <source>
        <dbReference type="Proteomes" id="UP001140513"/>
    </source>
</evidence>
<name>A0A9W8XQ88_9PLEO</name>
<keyword evidence="3" id="KW-1185">Reference proteome</keyword>
<dbReference type="RefSeq" id="XP_056072692.1">
    <property type="nucleotide sequence ID" value="XM_056212384.1"/>
</dbReference>
<accession>A0A9W8XQ88</accession>
<organism evidence="2 3">
    <name type="scientific">Didymosphaeria variabile</name>
    <dbReference type="NCBI Taxonomy" id="1932322"/>
    <lineage>
        <taxon>Eukaryota</taxon>
        <taxon>Fungi</taxon>
        <taxon>Dikarya</taxon>
        <taxon>Ascomycota</taxon>
        <taxon>Pezizomycotina</taxon>
        <taxon>Dothideomycetes</taxon>
        <taxon>Pleosporomycetidae</taxon>
        <taxon>Pleosporales</taxon>
        <taxon>Massarineae</taxon>
        <taxon>Didymosphaeriaceae</taxon>
        <taxon>Didymosphaeria</taxon>
    </lineage>
</organism>
<dbReference type="OrthoDB" id="3787959at2759"/>
<dbReference type="EMBL" id="JAPEUX010000003">
    <property type="protein sequence ID" value="KAJ4355566.1"/>
    <property type="molecule type" value="Genomic_DNA"/>
</dbReference>
<gene>
    <name evidence="2" type="ORF">N0V89_003584</name>
</gene>
<dbReference type="InterPro" id="IPR058525">
    <property type="entry name" value="DUF8212"/>
</dbReference>
<comment type="caution">
    <text evidence="2">The sequence shown here is derived from an EMBL/GenBank/DDBJ whole genome shotgun (WGS) entry which is preliminary data.</text>
</comment>
<dbReference type="PANTHER" id="PTHR10622:SF10">
    <property type="entry name" value="HET DOMAIN-CONTAINING PROTEIN"/>
    <property type="match status" value="1"/>
</dbReference>
<sequence length="257" mass="28773">MREDSQVFTDEAQMGADLGSVSVAERMRWASKRETTRTEDIAYCLLGIFDVNMPLLYGEGEKAFTRLQEEIMKNSDDQTIFAWVPSSAGSSDILNMDDISFQYMQLQGHVPVTKSDELVESNEIDITPTNVRGIFANHPNDFRSPSVLTPRIIALQASLDADVEQPYMLTNKGVEITLIMITLVPTAKISVAVLGCAERNFSDSLIGIIVQADPNKPMQLYRREGYGLVRVWTHDLVNEGKARRVYLSKRPLIQGVI</sequence>